<keyword evidence="3" id="KW-1185">Reference proteome</keyword>
<dbReference type="InterPro" id="IPR029058">
    <property type="entry name" value="AB_hydrolase_fold"/>
</dbReference>
<protein>
    <recommendedName>
        <fullName evidence="1">Dienelactone hydrolase domain-containing protein</fullName>
    </recommendedName>
</protein>
<reference evidence="2 3" key="1">
    <citation type="journal article" date="2020" name="ISME J.">
        <title>Uncovering the hidden diversity of litter-decomposition mechanisms in mushroom-forming fungi.</title>
        <authorList>
            <person name="Floudas D."/>
            <person name="Bentzer J."/>
            <person name="Ahren D."/>
            <person name="Johansson T."/>
            <person name="Persson P."/>
            <person name="Tunlid A."/>
        </authorList>
    </citation>
    <scope>NUCLEOTIDE SEQUENCE [LARGE SCALE GENOMIC DNA]</scope>
    <source>
        <strain evidence="2 3">CBS 661.87</strain>
    </source>
</reference>
<dbReference type="SUPFAM" id="SSF53474">
    <property type="entry name" value="alpha/beta-Hydrolases"/>
    <property type="match status" value="1"/>
</dbReference>
<dbReference type="EMBL" id="JAACJP010000037">
    <property type="protein sequence ID" value="KAF5374137.1"/>
    <property type="molecule type" value="Genomic_DNA"/>
</dbReference>
<name>A0A8H5LYE2_9AGAR</name>
<feature type="domain" description="Dienelactone hydrolase" evidence="1">
    <location>
        <begin position="62"/>
        <end position="208"/>
    </location>
</feature>
<dbReference type="Gene3D" id="3.40.50.1820">
    <property type="entry name" value="alpha/beta hydrolase"/>
    <property type="match status" value="1"/>
</dbReference>
<dbReference type="PANTHER" id="PTHR17630:SF44">
    <property type="entry name" value="PROTEIN AIM2"/>
    <property type="match status" value="1"/>
</dbReference>
<dbReference type="GO" id="GO:0016787">
    <property type="term" value="F:hydrolase activity"/>
    <property type="evidence" value="ECO:0007669"/>
    <property type="project" value="InterPro"/>
</dbReference>
<accession>A0A8H5LYE2</accession>
<evidence type="ECO:0000259" key="1">
    <source>
        <dbReference type="Pfam" id="PF01738"/>
    </source>
</evidence>
<proteinExistence type="predicted"/>
<sequence length="212" mass="23932">MKMVVVAAGPPLDVYPPRIRTRARPGPGPGPGLRRTALGEACVWAKAKAKLRLLPKIPMVMIKNRRTVVDARLSKFIKALQEEKDYVKIGAVGYCAGGSTAIRLASTEWIQSVVICHPGRFRLPELKAIKVPSAWVCADEDKFFSKSRRMKAEATFRRRKGTEKGIDYEFEEYRGTTHGFACRPDLAVKEMREAYEKAFEQTVRWFSKTLTV</sequence>
<organism evidence="2 3">
    <name type="scientific">Tricholomella constricta</name>
    <dbReference type="NCBI Taxonomy" id="117010"/>
    <lineage>
        <taxon>Eukaryota</taxon>
        <taxon>Fungi</taxon>
        <taxon>Dikarya</taxon>
        <taxon>Basidiomycota</taxon>
        <taxon>Agaricomycotina</taxon>
        <taxon>Agaricomycetes</taxon>
        <taxon>Agaricomycetidae</taxon>
        <taxon>Agaricales</taxon>
        <taxon>Tricholomatineae</taxon>
        <taxon>Lyophyllaceae</taxon>
        <taxon>Tricholomella</taxon>
    </lineage>
</organism>
<evidence type="ECO:0000313" key="3">
    <source>
        <dbReference type="Proteomes" id="UP000565441"/>
    </source>
</evidence>
<dbReference type="InterPro" id="IPR002925">
    <property type="entry name" value="Dienelactn_hydro"/>
</dbReference>
<dbReference type="Proteomes" id="UP000565441">
    <property type="component" value="Unassembled WGS sequence"/>
</dbReference>
<evidence type="ECO:0000313" key="2">
    <source>
        <dbReference type="EMBL" id="KAF5374137.1"/>
    </source>
</evidence>
<dbReference type="AlphaFoldDB" id="A0A8H5LYE2"/>
<comment type="caution">
    <text evidence="2">The sequence shown here is derived from an EMBL/GenBank/DDBJ whole genome shotgun (WGS) entry which is preliminary data.</text>
</comment>
<dbReference type="PANTHER" id="PTHR17630">
    <property type="entry name" value="DIENELACTONE HYDROLASE"/>
    <property type="match status" value="1"/>
</dbReference>
<dbReference type="Pfam" id="PF01738">
    <property type="entry name" value="DLH"/>
    <property type="match status" value="1"/>
</dbReference>
<dbReference type="OrthoDB" id="10019231at2759"/>
<gene>
    <name evidence="2" type="ORF">D9615_008880</name>
</gene>